<dbReference type="Proteomes" id="UP001332192">
    <property type="component" value="Chromosome"/>
</dbReference>
<dbReference type="RefSeq" id="WP_324715469.1">
    <property type="nucleotide sequence ID" value="NZ_CP141615.1"/>
</dbReference>
<sequence length="138" mass="15456">MGGALVGRSLSNHVKTGPLSEAIADFEVERSLAQDELRQRYRGSQQQTLAHIRAVEAELRQTLNQLEQGHRARAREAKAAFQQAVTAFLGAAPKRLEAAVARLSDQEQDVLRAMPRSPWWARAVWPAAHDLRWRAVQV</sequence>
<reference evidence="1 2" key="1">
    <citation type="journal article" date="2024" name="Front. Microbiol.">
        <title>Novel thermophilic genera Geochorda gen. nov. and Carboxydochorda gen. nov. from the deep terrestrial subsurface reveal the ecophysiological diversity in the class Limnochordia.</title>
        <authorList>
            <person name="Karnachuk O.V."/>
            <person name="Lukina A.P."/>
            <person name="Avakyan M.R."/>
            <person name="Kadnikov V.V."/>
            <person name="Begmatov S."/>
            <person name="Beletsky A.V."/>
            <person name="Vlasova K.G."/>
            <person name="Novikov A.A."/>
            <person name="Shcherbakova V.A."/>
            <person name="Mardanov A.V."/>
            <person name="Ravin N.V."/>
        </authorList>
    </citation>
    <scope>NUCLEOTIDE SEQUENCE [LARGE SCALE GENOMIC DNA]</scope>
    <source>
        <strain evidence="1 2">L945</strain>
    </source>
</reference>
<keyword evidence="2" id="KW-1185">Reference proteome</keyword>
<dbReference type="EMBL" id="CP141615">
    <property type="protein sequence ID" value="WRP16197.1"/>
    <property type="molecule type" value="Genomic_DNA"/>
</dbReference>
<name>A0ABZ1BTQ3_9FIRM</name>
<accession>A0ABZ1BTQ3</accession>
<protein>
    <submittedName>
        <fullName evidence="1">Uncharacterized protein</fullName>
    </submittedName>
</protein>
<organism evidence="1 2">
    <name type="scientific">Carboxydichorda subterranea</name>
    <dbReference type="NCBI Taxonomy" id="3109565"/>
    <lineage>
        <taxon>Bacteria</taxon>
        <taxon>Bacillati</taxon>
        <taxon>Bacillota</taxon>
        <taxon>Limnochordia</taxon>
        <taxon>Limnochordales</taxon>
        <taxon>Geochordaceae</taxon>
        <taxon>Carboxydichorda</taxon>
    </lineage>
</organism>
<evidence type="ECO:0000313" key="2">
    <source>
        <dbReference type="Proteomes" id="UP001332192"/>
    </source>
</evidence>
<proteinExistence type="predicted"/>
<gene>
    <name evidence="1" type="ORF">U7230_08780</name>
</gene>
<evidence type="ECO:0000313" key="1">
    <source>
        <dbReference type="EMBL" id="WRP16197.1"/>
    </source>
</evidence>